<evidence type="ECO:0000259" key="2">
    <source>
        <dbReference type="Pfam" id="PF13387"/>
    </source>
</evidence>
<organism evidence="3 4">
    <name type="scientific">Roseimicrobium gellanilyticum</name>
    <dbReference type="NCBI Taxonomy" id="748857"/>
    <lineage>
        <taxon>Bacteria</taxon>
        <taxon>Pseudomonadati</taxon>
        <taxon>Verrucomicrobiota</taxon>
        <taxon>Verrucomicrobiia</taxon>
        <taxon>Verrucomicrobiales</taxon>
        <taxon>Verrucomicrobiaceae</taxon>
        <taxon>Roseimicrobium</taxon>
    </lineage>
</organism>
<dbReference type="InterPro" id="IPR025178">
    <property type="entry name" value="Lnb_N"/>
</dbReference>
<feature type="transmembrane region" description="Helical" evidence="1">
    <location>
        <begin position="39"/>
        <end position="59"/>
    </location>
</feature>
<dbReference type="EMBL" id="QNRR01000003">
    <property type="protein sequence ID" value="RBP45058.1"/>
    <property type="molecule type" value="Genomic_DNA"/>
</dbReference>
<gene>
    <name evidence="3" type="ORF">DES53_10353</name>
</gene>
<evidence type="ECO:0000256" key="1">
    <source>
        <dbReference type="SAM" id="Phobius"/>
    </source>
</evidence>
<reference evidence="3 4" key="1">
    <citation type="submission" date="2018-06" db="EMBL/GenBank/DDBJ databases">
        <title>Genomic Encyclopedia of Type Strains, Phase IV (KMG-IV): sequencing the most valuable type-strain genomes for metagenomic binning, comparative biology and taxonomic classification.</title>
        <authorList>
            <person name="Goeker M."/>
        </authorList>
    </citation>
    <scope>NUCLEOTIDE SEQUENCE [LARGE SCALE GENOMIC DNA]</scope>
    <source>
        <strain evidence="3 4">DSM 25532</strain>
    </source>
</reference>
<dbReference type="AlphaFoldDB" id="A0A366HQI9"/>
<sequence>MKLLSRGLYWVLRVLLALVAIVAILWVTGALFYDSPWPALRKPLAIIWFLGAVVAWFWIRPRMISRVVVLVAMAAVLGWWLTLQPRDDRDWQEYMSQAPWAEVHGDVIILHNFRHTAYRTYTDYTPHWETRTVNLAKLTGIDIGMDYWGSEWIAHPVVSFQFSDTLPVAFSIETRREKPEGYSAIGGLYRQYELLYVVGDERDLFGIRAIHSPKNTMYLYRTKTTPEKARERFMEYINAMNKLKEHPRWYNAATTNCTTTVRTQRPMTNRTPWDWRILFNGKLDEMMYEQNAIATDGLPFPELKKSAAINEAARAVGDSPEFSRLIRESRPGFQ</sequence>
<comment type="caution">
    <text evidence="3">The sequence shown here is derived from an EMBL/GenBank/DDBJ whole genome shotgun (WGS) entry which is preliminary data.</text>
</comment>
<keyword evidence="1" id="KW-0812">Transmembrane</keyword>
<evidence type="ECO:0000313" key="3">
    <source>
        <dbReference type="EMBL" id="RBP45058.1"/>
    </source>
</evidence>
<feature type="transmembrane region" description="Helical" evidence="1">
    <location>
        <begin position="66"/>
        <end position="83"/>
    </location>
</feature>
<keyword evidence="4" id="KW-1185">Reference proteome</keyword>
<protein>
    <submittedName>
        <fullName evidence="3">Uncharacterized protein DUF4105</fullName>
    </submittedName>
</protein>
<dbReference type="OrthoDB" id="274718at2"/>
<feature type="transmembrane region" description="Helical" evidence="1">
    <location>
        <begin position="12"/>
        <end position="33"/>
    </location>
</feature>
<evidence type="ECO:0000313" key="4">
    <source>
        <dbReference type="Proteomes" id="UP000253426"/>
    </source>
</evidence>
<keyword evidence="1" id="KW-1133">Transmembrane helix</keyword>
<dbReference type="Pfam" id="PF13387">
    <property type="entry name" value="Lnb_N"/>
    <property type="match status" value="1"/>
</dbReference>
<accession>A0A366HQI9</accession>
<name>A0A366HQI9_9BACT</name>
<dbReference type="Proteomes" id="UP000253426">
    <property type="component" value="Unassembled WGS sequence"/>
</dbReference>
<keyword evidence="1" id="KW-0472">Membrane</keyword>
<dbReference type="RefSeq" id="WP_113958203.1">
    <property type="nucleotide sequence ID" value="NZ_QNRR01000003.1"/>
</dbReference>
<proteinExistence type="predicted"/>
<feature type="domain" description="Lnb N-terminal periplasmic" evidence="2">
    <location>
        <begin position="124"/>
        <end position="280"/>
    </location>
</feature>